<dbReference type="Proteomes" id="UP000295293">
    <property type="component" value="Unassembled WGS sequence"/>
</dbReference>
<evidence type="ECO:0000256" key="8">
    <source>
        <dbReference type="ARBA" id="ARBA00022927"/>
    </source>
</evidence>
<keyword evidence="7" id="KW-0812">Transmembrane</keyword>
<dbReference type="EMBL" id="SNZH01000015">
    <property type="protein sequence ID" value="TDR39744.1"/>
    <property type="molecule type" value="Genomic_DNA"/>
</dbReference>
<evidence type="ECO:0000313" key="12">
    <source>
        <dbReference type="Proteomes" id="UP000295293"/>
    </source>
</evidence>
<evidence type="ECO:0000256" key="3">
    <source>
        <dbReference type="ARBA" id="ARBA00021563"/>
    </source>
</evidence>
<keyword evidence="5" id="KW-1003">Cell membrane</keyword>
<evidence type="ECO:0000256" key="10">
    <source>
        <dbReference type="ARBA" id="ARBA00030772"/>
    </source>
</evidence>
<accession>A0A4R6YPZ4</accession>
<evidence type="ECO:0000256" key="6">
    <source>
        <dbReference type="ARBA" id="ARBA00022519"/>
    </source>
</evidence>
<evidence type="ECO:0000313" key="11">
    <source>
        <dbReference type="EMBL" id="TDR39744.1"/>
    </source>
</evidence>
<keyword evidence="6" id="KW-0997">Cell inner membrane</keyword>
<keyword evidence="12" id="KW-1185">Reference proteome</keyword>
<dbReference type="RefSeq" id="WP_133820741.1">
    <property type="nucleotide sequence ID" value="NZ_SNZH01000015.1"/>
</dbReference>
<dbReference type="AlphaFoldDB" id="A0A4R6YPZ4"/>
<dbReference type="GO" id="GO:0015628">
    <property type="term" value="P:protein secretion by the type II secretion system"/>
    <property type="evidence" value="ECO:0007669"/>
    <property type="project" value="InterPro"/>
</dbReference>
<comment type="similarity">
    <text evidence="2">Belongs to the GSP N family.</text>
</comment>
<evidence type="ECO:0000256" key="7">
    <source>
        <dbReference type="ARBA" id="ARBA00022692"/>
    </source>
</evidence>
<evidence type="ECO:0000256" key="4">
    <source>
        <dbReference type="ARBA" id="ARBA00022448"/>
    </source>
</evidence>
<protein>
    <recommendedName>
        <fullName evidence="3">Type II secretion system protein N</fullName>
    </recommendedName>
    <alternativeName>
        <fullName evidence="10">General secretion pathway protein N</fullName>
    </alternativeName>
</protein>
<evidence type="ECO:0000256" key="9">
    <source>
        <dbReference type="ARBA" id="ARBA00023136"/>
    </source>
</evidence>
<keyword evidence="9" id="KW-0472">Membrane</keyword>
<evidence type="ECO:0000256" key="5">
    <source>
        <dbReference type="ARBA" id="ARBA00022475"/>
    </source>
</evidence>
<dbReference type="Pfam" id="PF01203">
    <property type="entry name" value="T2SSN"/>
    <property type="match status" value="1"/>
</dbReference>
<reference evidence="11 12" key="1">
    <citation type="submission" date="2019-03" db="EMBL/GenBank/DDBJ databases">
        <title>Genomic Encyclopedia of Type Strains, Phase IV (KMG-IV): sequencing the most valuable type-strain genomes for metagenomic binning, comparative biology and taxonomic classification.</title>
        <authorList>
            <person name="Goeker M."/>
        </authorList>
    </citation>
    <scope>NUCLEOTIDE SEQUENCE [LARGE SCALE GENOMIC DNA]</scope>
    <source>
        <strain evidence="11 12">DSM 21667</strain>
    </source>
</reference>
<gene>
    <name evidence="11" type="ORF">DFR29_115134</name>
</gene>
<dbReference type="InterPro" id="IPR022792">
    <property type="entry name" value="T2SS_protein-GspN"/>
</dbReference>
<proteinExistence type="inferred from homology"/>
<dbReference type="GO" id="GO:0015627">
    <property type="term" value="C:type II protein secretion system complex"/>
    <property type="evidence" value="ECO:0007669"/>
    <property type="project" value="InterPro"/>
</dbReference>
<dbReference type="GO" id="GO:0005886">
    <property type="term" value="C:plasma membrane"/>
    <property type="evidence" value="ECO:0007669"/>
    <property type="project" value="UniProtKB-SubCell"/>
</dbReference>
<sequence length="255" mass="27050">MKLLRRLFFLLLFLAVVGGVIAWTLPADIALRYLKPDLGPLQLSGISGTVWQGRAASASAFGTPLGALEWSVRKSPLLVRVIDAKVGLKGGALTLDGGVQRDPDGSVLVRNLDFRMPAELAAPALDIPSLKLLGRIEGRIDDARLAAGWVSGARGTAHWREAAVSGEAEARLGELSAEFASQPDGSITGTVKDDGSSSLEVAGQFVIQTGQFSASARLAARNNDAQMLEALRFIGEPQPDGSRLLKIHGQLFKLF</sequence>
<name>A0A4R6YPZ4_9GAMM</name>
<keyword evidence="4" id="KW-0813">Transport</keyword>
<evidence type="ECO:0000256" key="1">
    <source>
        <dbReference type="ARBA" id="ARBA00004533"/>
    </source>
</evidence>
<keyword evidence="8" id="KW-0653">Protein transport</keyword>
<dbReference type="OrthoDB" id="5959533at2"/>
<comment type="subcellular location">
    <subcellularLocation>
        <location evidence="1">Cell inner membrane</location>
    </subcellularLocation>
</comment>
<evidence type="ECO:0000256" key="2">
    <source>
        <dbReference type="ARBA" id="ARBA00007208"/>
    </source>
</evidence>
<comment type="caution">
    <text evidence="11">The sequence shown here is derived from an EMBL/GenBank/DDBJ whole genome shotgun (WGS) entry which is preliminary data.</text>
</comment>
<organism evidence="11 12">
    <name type="scientific">Tahibacter aquaticus</name>
    <dbReference type="NCBI Taxonomy" id="520092"/>
    <lineage>
        <taxon>Bacteria</taxon>
        <taxon>Pseudomonadati</taxon>
        <taxon>Pseudomonadota</taxon>
        <taxon>Gammaproteobacteria</taxon>
        <taxon>Lysobacterales</taxon>
        <taxon>Rhodanobacteraceae</taxon>
        <taxon>Tahibacter</taxon>
    </lineage>
</organism>